<dbReference type="PROSITE" id="PS51379">
    <property type="entry name" value="4FE4S_FER_2"/>
    <property type="match status" value="2"/>
</dbReference>
<keyword evidence="6" id="KW-1185">Reference proteome</keyword>
<proteinExistence type="predicted"/>
<dbReference type="Pfam" id="PF13237">
    <property type="entry name" value="Fer4_10"/>
    <property type="match status" value="1"/>
</dbReference>
<dbReference type="FunFam" id="3.30.70.20:FF:000054">
    <property type="entry name" value="NADP-reducing hydrogenase subunit HndC"/>
    <property type="match status" value="1"/>
</dbReference>
<dbReference type="EMBL" id="RBIJ01000001">
    <property type="protein sequence ID" value="RKQ88450.1"/>
    <property type="molecule type" value="Genomic_DNA"/>
</dbReference>
<dbReference type="InterPro" id="IPR017896">
    <property type="entry name" value="4Fe4S_Fe-S-bd"/>
</dbReference>
<feature type="domain" description="4Fe-4S ferredoxin-type" evidence="4">
    <location>
        <begin position="59"/>
        <end position="88"/>
    </location>
</feature>
<sequence>MSTMKVRTFPASEPLKQATGTYRKGELRGIIHINPDRCVGCDTCRKVCPADAISGEIGVTHKIDVDRCINCGQCLTNCPFGAIEQMSQLELVEKKLKDGKTTVVGIPAPAVRVAIAEEFGQPPGTLTVGQLHAALKKAGFKIYDNNYAADQTILEEGTELVGRILYNIFGLKKVTLKLWGKEFTLNLEELKPGPLPQFTSCCPAWVRFAELYYPDILPHLSSARSPLLMAGPTAKTYGALKVWKVDPRDVFTVGIMPCTAKIFEASRPEFTAAQHYLEEKGIIPHGTEMRDVDAVITTRELAQLFRDFGIDLLSMPKDSEDKPQEFEQYSGGATIFGVSGGVMEAAVRFAFAVLSGQEPSAVDKTWDFEAVRGYTNAVAAATIRVPLAPEFQKALGADHFDLKVATVNGIGTHASHLKPILREVAEGKSEFHFIEVMTCPGGCINGGGQPVNPMGTSWIDPLLPLVRV</sequence>
<dbReference type="RefSeq" id="WP_121443390.1">
    <property type="nucleotide sequence ID" value="NZ_RBIJ01000001.1"/>
</dbReference>
<dbReference type="Gene3D" id="3.40.950.10">
    <property type="entry name" value="Fe-only Hydrogenase (Larger Subunit), Chain L, domain 3"/>
    <property type="match status" value="1"/>
</dbReference>
<dbReference type="InterPro" id="IPR004108">
    <property type="entry name" value="Fe_hydrogenase_lsu_C"/>
</dbReference>
<feature type="domain" description="4Fe-4S ferredoxin-type" evidence="4">
    <location>
        <begin position="29"/>
        <end position="58"/>
    </location>
</feature>
<dbReference type="GO" id="GO:0051536">
    <property type="term" value="F:iron-sulfur cluster binding"/>
    <property type="evidence" value="ECO:0007669"/>
    <property type="project" value="UniProtKB-KW"/>
</dbReference>
<evidence type="ECO:0000256" key="1">
    <source>
        <dbReference type="ARBA" id="ARBA00022723"/>
    </source>
</evidence>
<keyword evidence="2" id="KW-0408">Iron</keyword>
<evidence type="ECO:0000256" key="3">
    <source>
        <dbReference type="ARBA" id="ARBA00023014"/>
    </source>
</evidence>
<dbReference type="InterPro" id="IPR009016">
    <property type="entry name" value="Fe_hydrogenase"/>
</dbReference>
<dbReference type="Pfam" id="PF02906">
    <property type="entry name" value="Fe_hyd_lg_C"/>
    <property type="match status" value="1"/>
</dbReference>
<dbReference type="Gene3D" id="3.30.70.20">
    <property type="match status" value="1"/>
</dbReference>
<dbReference type="OrthoDB" id="9805142at2"/>
<dbReference type="Gene3D" id="3.40.50.1780">
    <property type="match status" value="1"/>
</dbReference>
<reference evidence="5 6" key="1">
    <citation type="submission" date="2018-10" db="EMBL/GenBank/DDBJ databases">
        <title>Genomic Encyclopedia of Type Strains, Phase IV (KMG-IV): sequencing the most valuable type-strain genomes for metagenomic binning, comparative biology and taxonomic classification.</title>
        <authorList>
            <person name="Goeker M."/>
        </authorList>
    </citation>
    <scope>NUCLEOTIDE SEQUENCE [LARGE SCALE GENOMIC DNA]</scope>
    <source>
        <strain evidence="5 6">DSM 22653</strain>
    </source>
</reference>
<evidence type="ECO:0000313" key="6">
    <source>
        <dbReference type="Proteomes" id="UP000267019"/>
    </source>
</evidence>
<protein>
    <submittedName>
        <fullName evidence="5">Ferredoxin hydrogenase large subunit</fullName>
    </submittedName>
</protein>
<dbReference type="InterPro" id="IPR017900">
    <property type="entry name" value="4Fe4S_Fe_S_CS"/>
</dbReference>
<dbReference type="SUPFAM" id="SSF54862">
    <property type="entry name" value="4Fe-4S ferredoxins"/>
    <property type="match status" value="1"/>
</dbReference>
<comment type="caution">
    <text evidence="5">The sequence shown here is derived from an EMBL/GenBank/DDBJ whole genome shotgun (WGS) entry which is preliminary data.</text>
</comment>
<keyword evidence="1" id="KW-0479">Metal-binding</keyword>
<dbReference type="AlphaFoldDB" id="A0A660LA59"/>
<evidence type="ECO:0000313" key="5">
    <source>
        <dbReference type="EMBL" id="RKQ88450.1"/>
    </source>
</evidence>
<gene>
    <name evidence="5" type="ORF">C7438_0083</name>
</gene>
<name>A0A660LA59_9BACL</name>
<dbReference type="PROSITE" id="PS00198">
    <property type="entry name" value="4FE4S_FER_1"/>
    <property type="match status" value="1"/>
</dbReference>
<dbReference type="SUPFAM" id="SSF53920">
    <property type="entry name" value="Fe-only hydrogenase"/>
    <property type="match status" value="1"/>
</dbReference>
<evidence type="ECO:0000259" key="4">
    <source>
        <dbReference type="PROSITE" id="PS51379"/>
    </source>
</evidence>
<dbReference type="PANTHER" id="PTHR11615">
    <property type="entry name" value="NITRATE, FORMATE, IRON DEHYDROGENASE"/>
    <property type="match status" value="1"/>
</dbReference>
<dbReference type="GO" id="GO:0046872">
    <property type="term" value="F:metal ion binding"/>
    <property type="evidence" value="ECO:0007669"/>
    <property type="project" value="UniProtKB-KW"/>
</dbReference>
<dbReference type="Proteomes" id="UP000267019">
    <property type="component" value="Unassembled WGS sequence"/>
</dbReference>
<keyword evidence="3" id="KW-0411">Iron-sulfur</keyword>
<organism evidence="5 6">
    <name type="scientific">Brockia lithotrophica</name>
    <dbReference type="NCBI Taxonomy" id="933949"/>
    <lineage>
        <taxon>Bacteria</taxon>
        <taxon>Bacillati</taxon>
        <taxon>Bacillota</taxon>
        <taxon>Bacilli</taxon>
        <taxon>Bacillales</taxon>
        <taxon>Bacillales Family X. Incertae Sedis</taxon>
        <taxon>Brockia</taxon>
    </lineage>
</organism>
<accession>A0A660LA59</accession>
<evidence type="ECO:0000256" key="2">
    <source>
        <dbReference type="ARBA" id="ARBA00023004"/>
    </source>
</evidence>
<dbReference type="InterPro" id="IPR050340">
    <property type="entry name" value="Cytosolic_Fe-S_CAF"/>
</dbReference>